<keyword evidence="1" id="KW-0472">Membrane</keyword>
<organism evidence="3 4">
    <name type="scientific">Sulfobacillus benefaciens</name>
    <dbReference type="NCBI Taxonomy" id="453960"/>
    <lineage>
        <taxon>Bacteria</taxon>
        <taxon>Bacillati</taxon>
        <taxon>Bacillota</taxon>
        <taxon>Clostridia</taxon>
        <taxon>Eubacteriales</taxon>
        <taxon>Clostridiales Family XVII. Incertae Sedis</taxon>
        <taxon>Sulfobacillus</taxon>
    </lineage>
</organism>
<dbReference type="Proteomes" id="UP000242699">
    <property type="component" value="Unassembled WGS sequence"/>
</dbReference>
<dbReference type="Pfam" id="PF13386">
    <property type="entry name" value="DsbD_2"/>
    <property type="match status" value="1"/>
</dbReference>
<feature type="transmembrane region" description="Helical" evidence="1">
    <location>
        <begin position="6"/>
        <end position="31"/>
    </location>
</feature>
<proteinExistence type="predicted"/>
<feature type="transmembrane region" description="Helical" evidence="1">
    <location>
        <begin position="59"/>
        <end position="80"/>
    </location>
</feature>
<evidence type="ECO:0000313" key="3">
    <source>
        <dbReference type="EMBL" id="PSR31127.1"/>
    </source>
</evidence>
<keyword evidence="1" id="KW-0812">Transmembrane</keyword>
<evidence type="ECO:0000259" key="2">
    <source>
        <dbReference type="Pfam" id="PF13386"/>
    </source>
</evidence>
<keyword evidence="1" id="KW-1133">Transmembrane helix</keyword>
<dbReference type="PANTHER" id="PTHR42208:SF1">
    <property type="entry name" value="HEAVY METAL TRANSPORTER"/>
    <property type="match status" value="1"/>
</dbReference>
<dbReference type="EMBL" id="PXYT01000004">
    <property type="protein sequence ID" value="PSR31127.1"/>
    <property type="molecule type" value="Genomic_DNA"/>
</dbReference>
<sequence length="244" mass="26334">MSALLLWALGVGLLQGFLHCTGMCGPFVLAFSMSTQSRFESGGKTHPPRRVIETHLAHNLGRILSFAVLGAIFGFLGHFVNTAGHITGLDAAAGILGGVMMLFWAFDELRTGHGGSFMEKWSLLQWGPVKKVFRRLMRTRSPRESFFAGLILGIHPCGLIFAMLLSAAATGSPVSGALILLVFGVGTSPALLSVAIAGWYGRKRLQSRRFTYLAAGLIAISGIIFMLRGFAVNGWIPEVNPWLF</sequence>
<name>A0A2T2X9J8_9FIRM</name>
<feature type="domain" description="Urease accessory protein UreH-like transmembrane" evidence="2">
    <location>
        <begin position="8"/>
        <end position="223"/>
    </location>
</feature>
<feature type="transmembrane region" description="Helical" evidence="1">
    <location>
        <begin position="212"/>
        <end position="236"/>
    </location>
</feature>
<dbReference type="AlphaFoldDB" id="A0A2T2X9J8"/>
<feature type="transmembrane region" description="Helical" evidence="1">
    <location>
        <begin position="145"/>
        <end position="165"/>
    </location>
</feature>
<comment type="caution">
    <text evidence="3">The sequence shown here is derived from an EMBL/GenBank/DDBJ whole genome shotgun (WGS) entry which is preliminary data.</text>
</comment>
<reference evidence="3 4" key="1">
    <citation type="journal article" date="2014" name="BMC Genomics">
        <title>Comparison of environmental and isolate Sulfobacillus genomes reveals diverse carbon, sulfur, nitrogen, and hydrogen metabolisms.</title>
        <authorList>
            <person name="Justice N.B."/>
            <person name="Norman A."/>
            <person name="Brown C.T."/>
            <person name="Singh A."/>
            <person name="Thomas B.C."/>
            <person name="Banfield J.F."/>
        </authorList>
    </citation>
    <scope>NUCLEOTIDE SEQUENCE [LARGE SCALE GENOMIC DNA]</scope>
    <source>
        <strain evidence="3">AMDSBA1</strain>
    </source>
</reference>
<gene>
    <name evidence="3" type="ORF">C7B43_03240</name>
</gene>
<dbReference type="InterPro" id="IPR039447">
    <property type="entry name" value="UreH-like_TM_dom"/>
</dbReference>
<protein>
    <submittedName>
        <fullName evidence="3">Sulfite exporter TauE/SafE family protein</fullName>
    </submittedName>
</protein>
<feature type="transmembrane region" description="Helical" evidence="1">
    <location>
        <begin position="86"/>
        <end position="106"/>
    </location>
</feature>
<evidence type="ECO:0000256" key="1">
    <source>
        <dbReference type="SAM" id="Phobius"/>
    </source>
</evidence>
<accession>A0A2T2X9J8</accession>
<evidence type="ECO:0000313" key="4">
    <source>
        <dbReference type="Proteomes" id="UP000242699"/>
    </source>
</evidence>
<dbReference type="PANTHER" id="PTHR42208">
    <property type="entry name" value="HEAVY METAL TRANSPORTER-RELATED"/>
    <property type="match status" value="1"/>
</dbReference>
<feature type="transmembrane region" description="Helical" evidence="1">
    <location>
        <begin position="177"/>
        <end position="200"/>
    </location>
</feature>